<dbReference type="AlphaFoldDB" id="A0A8J9YM65"/>
<dbReference type="OrthoDB" id="6856891at2759"/>
<name>A0A8J9YM65_9NEOP</name>
<feature type="transmembrane region" description="Helical" evidence="1">
    <location>
        <begin position="44"/>
        <end position="63"/>
    </location>
</feature>
<evidence type="ECO:0000256" key="1">
    <source>
        <dbReference type="SAM" id="Phobius"/>
    </source>
</evidence>
<dbReference type="EMBL" id="OV170229">
    <property type="protein sequence ID" value="CAH0731775.1"/>
    <property type="molecule type" value="Genomic_DNA"/>
</dbReference>
<evidence type="ECO:0000313" key="2">
    <source>
        <dbReference type="EMBL" id="CAH0731775.1"/>
    </source>
</evidence>
<accession>A0A8J9YM65</accession>
<keyword evidence="1" id="KW-1133">Transmembrane helix</keyword>
<keyword evidence="1" id="KW-0472">Membrane</keyword>
<keyword evidence="3" id="KW-1185">Reference proteome</keyword>
<proteinExistence type="predicted"/>
<gene>
    <name evidence="2" type="ORF">BINO364_LOCUS16564</name>
</gene>
<organism evidence="2 3">
    <name type="scientific">Brenthis ino</name>
    <name type="common">lesser marbled fritillary</name>
    <dbReference type="NCBI Taxonomy" id="405034"/>
    <lineage>
        <taxon>Eukaryota</taxon>
        <taxon>Metazoa</taxon>
        <taxon>Ecdysozoa</taxon>
        <taxon>Arthropoda</taxon>
        <taxon>Hexapoda</taxon>
        <taxon>Insecta</taxon>
        <taxon>Pterygota</taxon>
        <taxon>Neoptera</taxon>
        <taxon>Endopterygota</taxon>
        <taxon>Lepidoptera</taxon>
        <taxon>Glossata</taxon>
        <taxon>Ditrysia</taxon>
        <taxon>Papilionoidea</taxon>
        <taxon>Nymphalidae</taxon>
        <taxon>Heliconiinae</taxon>
        <taxon>Argynnini</taxon>
        <taxon>Brenthis</taxon>
    </lineage>
</organism>
<protein>
    <submittedName>
        <fullName evidence="2">Uncharacterized protein</fullName>
    </submittedName>
</protein>
<keyword evidence="1" id="KW-0812">Transmembrane</keyword>
<feature type="non-terminal residue" evidence="2">
    <location>
        <position position="100"/>
    </location>
</feature>
<evidence type="ECO:0000313" key="3">
    <source>
        <dbReference type="Proteomes" id="UP000838878"/>
    </source>
</evidence>
<reference evidence="2" key="1">
    <citation type="submission" date="2021-12" db="EMBL/GenBank/DDBJ databases">
        <authorList>
            <person name="Martin H S."/>
        </authorList>
    </citation>
    <scope>NUCLEOTIDE SEQUENCE</scope>
</reference>
<dbReference type="Proteomes" id="UP000838878">
    <property type="component" value="Chromosome 9"/>
</dbReference>
<sequence length="100" mass="11495">MLKRPNGMKPTHLWHLTPQKDFLSVIKDRLTARENIEERSKKDFLQMVAIVVGSAMAVFYSFGHFSPKRHVTKIIKSDICNELPPQTKCKKSDSLEPCKP</sequence>